<name>A0A2S7E415_9XANT</name>
<dbReference type="Proteomes" id="UP000239939">
    <property type="component" value="Unassembled WGS sequence"/>
</dbReference>
<proteinExistence type="predicted"/>
<comment type="caution">
    <text evidence="1">The sequence shown here is derived from an EMBL/GenBank/DDBJ whole genome shotgun (WGS) entry which is preliminary data.</text>
</comment>
<keyword evidence="2" id="KW-1185">Reference proteome</keyword>
<evidence type="ECO:0000313" key="2">
    <source>
        <dbReference type="Proteomes" id="UP000239939"/>
    </source>
</evidence>
<accession>A0A2S7E415</accession>
<evidence type="ECO:0000313" key="1">
    <source>
        <dbReference type="EMBL" id="PPU83331.1"/>
    </source>
</evidence>
<organism evidence="1 2">
    <name type="scientific">Xanthomonas populi</name>
    <dbReference type="NCBI Taxonomy" id="53414"/>
    <lineage>
        <taxon>Bacteria</taxon>
        <taxon>Pseudomonadati</taxon>
        <taxon>Pseudomonadota</taxon>
        <taxon>Gammaproteobacteria</taxon>
        <taxon>Lysobacterales</taxon>
        <taxon>Lysobacteraceae</taxon>
        <taxon>Xanthomonas</taxon>
    </lineage>
</organism>
<dbReference type="EMBL" id="MDEJ01000258">
    <property type="protein sequence ID" value="PPU83331.1"/>
    <property type="molecule type" value="Genomic_DNA"/>
</dbReference>
<protein>
    <submittedName>
        <fullName evidence="1">Uncharacterized protein</fullName>
    </submittedName>
</protein>
<reference evidence="2" key="1">
    <citation type="submission" date="2016-08" db="EMBL/GenBank/DDBJ databases">
        <authorList>
            <person name="Merda D."/>
            <person name="Briand M."/>
            <person name="Taghouti G."/>
            <person name="Carrere S."/>
            <person name="Gouzy J."/>
            <person name="Portier P."/>
            <person name="Jacques M.-A."/>
            <person name="Fischer-Le Saux M."/>
        </authorList>
    </citation>
    <scope>NUCLEOTIDE SEQUENCE [LARGE SCALE GENOMIC DNA]</scope>
    <source>
        <strain evidence="2">CFBP1817</strain>
    </source>
</reference>
<gene>
    <name evidence="1" type="ORF">XpopCFBP1817_20260</name>
</gene>
<sequence>MEVVLLSLLDPIRRGIGGLSGPSQRRCHLTQHRKRVLAVLGAAQIDGVGDSLIRRAGIGPGVVDQVTGDAG</sequence>
<dbReference type="AlphaFoldDB" id="A0A2S7E415"/>